<dbReference type="AlphaFoldDB" id="A0A7U2I704"/>
<dbReference type="Proteomes" id="UP000663193">
    <property type="component" value="Chromosome 13"/>
</dbReference>
<sequence length="42" mass="4579">MHLVKRTSTRIHSGCIKKAPVTADSATAKKMTPPERLELSTS</sequence>
<organism evidence="2 3">
    <name type="scientific">Phaeosphaeria nodorum (strain SN15 / ATCC MYA-4574 / FGSC 10173)</name>
    <name type="common">Glume blotch fungus</name>
    <name type="synonym">Parastagonospora nodorum</name>
    <dbReference type="NCBI Taxonomy" id="321614"/>
    <lineage>
        <taxon>Eukaryota</taxon>
        <taxon>Fungi</taxon>
        <taxon>Dikarya</taxon>
        <taxon>Ascomycota</taxon>
        <taxon>Pezizomycotina</taxon>
        <taxon>Dothideomycetes</taxon>
        <taxon>Pleosporomycetidae</taxon>
        <taxon>Pleosporales</taxon>
        <taxon>Pleosporineae</taxon>
        <taxon>Phaeosphaeriaceae</taxon>
        <taxon>Parastagonospora</taxon>
    </lineage>
</organism>
<evidence type="ECO:0000313" key="2">
    <source>
        <dbReference type="EMBL" id="QRD01833.1"/>
    </source>
</evidence>
<proteinExistence type="predicted"/>
<evidence type="ECO:0000256" key="1">
    <source>
        <dbReference type="SAM" id="MobiDB-lite"/>
    </source>
</evidence>
<reference evidence="3" key="1">
    <citation type="journal article" date="2021" name="BMC Genomics">
        <title>Chromosome-level genome assembly and manually-curated proteome of model necrotroph Parastagonospora nodorum Sn15 reveals a genome-wide trove of candidate effector homologs, and redundancy of virulence-related functions within an accessory chromosome.</title>
        <authorList>
            <person name="Bertazzoni S."/>
            <person name="Jones D.A.B."/>
            <person name="Phan H.T."/>
            <person name="Tan K.-C."/>
            <person name="Hane J.K."/>
        </authorList>
    </citation>
    <scope>NUCLEOTIDE SEQUENCE [LARGE SCALE GENOMIC DNA]</scope>
    <source>
        <strain evidence="3">SN15 / ATCC MYA-4574 / FGSC 10173)</strain>
    </source>
</reference>
<dbReference type="EMBL" id="CP069035">
    <property type="protein sequence ID" value="QRD01833.1"/>
    <property type="molecule type" value="Genomic_DNA"/>
</dbReference>
<protein>
    <submittedName>
        <fullName evidence="2">Uncharacterized protein</fullName>
    </submittedName>
</protein>
<dbReference type="VEuPathDB" id="FungiDB:JI435_417240"/>
<accession>A0A7U2I704</accession>
<keyword evidence="3" id="KW-1185">Reference proteome</keyword>
<feature type="compositionally biased region" description="Basic and acidic residues" evidence="1">
    <location>
        <begin position="32"/>
        <end position="42"/>
    </location>
</feature>
<gene>
    <name evidence="2" type="ORF">JI435_417240</name>
</gene>
<feature type="region of interest" description="Disordered" evidence="1">
    <location>
        <begin position="1"/>
        <end position="42"/>
    </location>
</feature>
<name>A0A7U2I704_PHANO</name>
<evidence type="ECO:0000313" key="3">
    <source>
        <dbReference type="Proteomes" id="UP000663193"/>
    </source>
</evidence>